<sequence length="86" mass="9357">MSQLGAMQARESQIHMTSKLGRGAFAPSFPNCNSIQSRSRMGCEKAHDTRFFPGGGYSRFAMPSRFATRKSINARTLVGICARVGA</sequence>
<comment type="caution">
    <text evidence="1">The sequence shown here is derived from an EMBL/GenBank/DDBJ whole genome shotgun (WGS) entry which is preliminary data.</text>
</comment>
<proteinExistence type="predicted"/>
<dbReference type="Proteomes" id="UP000701702">
    <property type="component" value="Unassembled WGS sequence"/>
</dbReference>
<accession>A0ABM8Y2P1</accession>
<reference evidence="1 2" key="1">
    <citation type="submission" date="2021-08" db="EMBL/GenBank/DDBJ databases">
        <authorList>
            <person name="Peeters C."/>
        </authorList>
    </citation>
    <scope>NUCLEOTIDE SEQUENCE [LARGE SCALE GENOMIC DNA]</scope>
    <source>
        <strain evidence="1 2">LMG 23994</strain>
    </source>
</reference>
<name>A0ABM8Y2P1_9BURK</name>
<gene>
    <name evidence="1" type="ORF">LMG23994_06432</name>
</gene>
<dbReference type="EMBL" id="CAJZAF010000055">
    <property type="protein sequence ID" value="CAG9186892.1"/>
    <property type="molecule type" value="Genomic_DNA"/>
</dbReference>
<keyword evidence="2" id="KW-1185">Reference proteome</keyword>
<protein>
    <submittedName>
        <fullName evidence="1">Uncharacterized protein</fullName>
    </submittedName>
</protein>
<evidence type="ECO:0000313" key="1">
    <source>
        <dbReference type="EMBL" id="CAG9186892.1"/>
    </source>
</evidence>
<organism evidence="1 2">
    <name type="scientific">Cupriavidus pinatubonensis</name>
    <dbReference type="NCBI Taxonomy" id="248026"/>
    <lineage>
        <taxon>Bacteria</taxon>
        <taxon>Pseudomonadati</taxon>
        <taxon>Pseudomonadota</taxon>
        <taxon>Betaproteobacteria</taxon>
        <taxon>Burkholderiales</taxon>
        <taxon>Burkholderiaceae</taxon>
        <taxon>Cupriavidus</taxon>
    </lineage>
</organism>
<evidence type="ECO:0000313" key="2">
    <source>
        <dbReference type="Proteomes" id="UP000701702"/>
    </source>
</evidence>